<keyword evidence="3" id="KW-0479">Metal-binding</keyword>
<dbReference type="PROSITE" id="PS50249">
    <property type="entry name" value="MPN"/>
    <property type="match status" value="1"/>
</dbReference>
<dbReference type="Pfam" id="PF04002">
    <property type="entry name" value="RadC"/>
    <property type="match status" value="1"/>
</dbReference>
<evidence type="ECO:0000256" key="5">
    <source>
        <dbReference type="ARBA" id="ARBA00022833"/>
    </source>
</evidence>
<dbReference type="InterPro" id="IPR025657">
    <property type="entry name" value="RadC_JAB"/>
</dbReference>
<dbReference type="PANTHER" id="PTHR30471:SF3">
    <property type="entry name" value="UPF0758 PROTEIN YEES-RELATED"/>
    <property type="match status" value="1"/>
</dbReference>
<evidence type="ECO:0000259" key="7">
    <source>
        <dbReference type="PROSITE" id="PS50249"/>
    </source>
</evidence>
<accession>A0A1W1IDM9</accession>
<dbReference type="GO" id="GO:0008237">
    <property type="term" value="F:metallopeptidase activity"/>
    <property type="evidence" value="ECO:0007669"/>
    <property type="project" value="UniProtKB-KW"/>
</dbReference>
<evidence type="ECO:0000256" key="6">
    <source>
        <dbReference type="ARBA" id="ARBA00023049"/>
    </source>
</evidence>
<gene>
    <name evidence="8" type="ORF">TPAS_686</name>
</gene>
<evidence type="ECO:0000256" key="4">
    <source>
        <dbReference type="ARBA" id="ARBA00022801"/>
    </source>
</evidence>
<keyword evidence="9" id="KW-1185">Reference proteome</keyword>
<dbReference type="InterPro" id="IPR037518">
    <property type="entry name" value="MPN"/>
</dbReference>
<evidence type="ECO:0000256" key="2">
    <source>
        <dbReference type="ARBA" id="ARBA00022670"/>
    </source>
</evidence>
<dbReference type="InterPro" id="IPR020891">
    <property type="entry name" value="UPF0758_CS"/>
</dbReference>
<sequence>MKNIYESNGIFSMTEKEGDKPKAAKRVNIVSVRLVKESSMLYKRRSIGSPADGYEIFKDFLEDLDREAFIVISLDTKNQPLSINVAHIGNINSSIVSPACVMRVALLSNAASIMVAHNHPSGNPEPSEADLITTKKLEEVGDLMGIRLLDHLIIGDGHFISLKEQGFL</sequence>
<feature type="domain" description="MPN" evidence="7">
    <location>
        <begin position="46"/>
        <end position="168"/>
    </location>
</feature>
<keyword evidence="2" id="KW-0645">Protease</keyword>
<evidence type="ECO:0000313" key="9">
    <source>
        <dbReference type="Proteomes" id="UP000195985"/>
    </source>
</evidence>
<evidence type="ECO:0000256" key="1">
    <source>
        <dbReference type="ARBA" id="ARBA00010243"/>
    </source>
</evidence>
<dbReference type="Proteomes" id="UP000195985">
    <property type="component" value="Unassembled WGS sequence"/>
</dbReference>
<dbReference type="EMBL" id="FWEY01000002">
    <property type="protein sequence ID" value="SLM51011.1"/>
    <property type="molecule type" value="Genomic_DNA"/>
</dbReference>
<dbReference type="PANTHER" id="PTHR30471">
    <property type="entry name" value="DNA REPAIR PROTEIN RADC"/>
    <property type="match status" value="1"/>
</dbReference>
<dbReference type="RefSeq" id="WP_199902950.1">
    <property type="nucleotide sequence ID" value="NZ_FONM01000028.1"/>
</dbReference>
<evidence type="ECO:0000313" key="8">
    <source>
        <dbReference type="EMBL" id="SLM51011.1"/>
    </source>
</evidence>
<keyword evidence="4" id="KW-0378">Hydrolase</keyword>
<comment type="similarity">
    <text evidence="1">Belongs to the UPF0758 family.</text>
</comment>
<dbReference type="AlphaFoldDB" id="A0A1W1IDM9"/>
<protein>
    <recommendedName>
        <fullName evidence="7">MPN domain-containing protein</fullName>
    </recommendedName>
</protein>
<evidence type="ECO:0000256" key="3">
    <source>
        <dbReference type="ARBA" id="ARBA00022723"/>
    </source>
</evidence>
<name>A0A1W1IDM9_9LACT</name>
<keyword evidence="5" id="KW-0862">Zinc</keyword>
<proteinExistence type="inferred from homology"/>
<dbReference type="STRING" id="43064.SAMN04488086_1285"/>
<dbReference type="InterPro" id="IPR001405">
    <property type="entry name" value="UPF0758"/>
</dbReference>
<dbReference type="Gene3D" id="3.40.140.10">
    <property type="entry name" value="Cytidine Deaminase, domain 2"/>
    <property type="match status" value="1"/>
</dbReference>
<dbReference type="GO" id="GO:0006508">
    <property type="term" value="P:proteolysis"/>
    <property type="evidence" value="ECO:0007669"/>
    <property type="project" value="UniProtKB-KW"/>
</dbReference>
<dbReference type="CDD" id="cd08071">
    <property type="entry name" value="MPN_DUF2466"/>
    <property type="match status" value="1"/>
</dbReference>
<keyword evidence="6" id="KW-0482">Metalloprotease</keyword>
<organism evidence="8 9">
    <name type="scientific">Trichococcus pasteurii</name>
    <dbReference type="NCBI Taxonomy" id="43064"/>
    <lineage>
        <taxon>Bacteria</taxon>
        <taxon>Bacillati</taxon>
        <taxon>Bacillota</taxon>
        <taxon>Bacilli</taxon>
        <taxon>Lactobacillales</taxon>
        <taxon>Carnobacteriaceae</taxon>
        <taxon>Trichococcus</taxon>
    </lineage>
</organism>
<dbReference type="PROSITE" id="PS01302">
    <property type="entry name" value="UPF0758"/>
    <property type="match status" value="1"/>
</dbReference>
<dbReference type="GO" id="GO:0046872">
    <property type="term" value="F:metal ion binding"/>
    <property type="evidence" value="ECO:0007669"/>
    <property type="project" value="UniProtKB-KW"/>
</dbReference>
<reference evidence="9" key="1">
    <citation type="submission" date="2016-04" db="EMBL/GenBank/DDBJ databases">
        <authorList>
            <person name="Strepis N."/>
        </authorList>
    </citation>
    <scope>NUCLEOTIDE SEQUENCE [LARGE SCALE GENOMIC DNA]</scope>
</reference>